<dbReference type="PANTHER" id="PTHR33392">
    <property type="entry name" value="POLYISOPRENYL-TEICHOIC ACID--PEPTIDOGLYCAN TEICHOIC ACID TRANSFERASE TAGU"/>
    <property type="match status" value="1"/>
</dbReference>
<evidence type="ECO:0000256" key="3">
    <source>
        <dbReference type="ARBA" id="ARBA00022968"/>
    </source>
</evidence>
<dbReference type="GO" id="GO:0071555">
    <property type="term" value="P:cell wall organization"/>
    <property type="evidence" value="ECO:0007669"/>
    <property type="project" value="UniProtKB-KW"/>
</dbReference>
<dbReference type="PANTHER" id="PTHR33392:SF10">
    <property type="entry name" value="POLYISOPRENYL-TEICHOIC ACID--PEPTIDOGLYCAN TEICHOIC ACID TRANSFERASE TAGV"/>
    <property type="match status" value="1"/>
</dbReference>
<proteinExistence type="inferred from homology"/>
<comment type="caution">
    <text evidence="6">The sequence shown here is derived from an EMBL/GenBank/DDBJ whole genome shotgun (WGS) entry which is preliminary data.</text>
</comment>
<gene>
    <name evidence="6" type="primary">yvhJ</name>
    <name evidence="6" type="ORF">GCM10007380_05390</name>
</gene>
<evidence type="ECO:0000313" key="6">
    <source>
        <dbReference type="EMBL" id="GGI10952.1"/>
    </source>
</evidence>
<evidence type="ECO:0000256" key="2">
    <source>
        <dbReference type="ARBA" id="ARBA00022692"/>
    </source>
</evidence>
<dbReference type="AlphaFoldDB" id="A0A8J3ACR7"/>
<keyword evidence="2" id="KW-0812">Transmembrane</keyword>
<dbReference type="InterPro" id="IPR050922">
    <property type="entry name" value="LytR/CpsA/Psr_CW_biosynth"/>
</dbReference>
<accession>A0A8J3ACR7</accession>
<evidence type="ECO:0000256" key="4">
    <source>
        <dbReference type="ARBA" id="ARBA00022989"/>
    </source>
</evidence>
<dbReference type="NCBIfam" id="TIGR00350">
    <property type="entry name" value="lytR_cpsA_psr"/>
    <property type="match status" value="1"/>
</dbReference>
<dbReference type="InterPro" id="IPR004474">
    <property type="entry name" value="LytR_CpsA_psr"/>
</dbReference>
<comment type="similarity">
    <text evidence="1">Belongs to the LytR/CpsA/Psr (LCP) family.</text>
</comment>
<dbReference type="Gene3D" id="3.40.630.190">
    <property type="entry name" value="LCP protein"/>
    <property type="match status" value="1"/>
</dbReference>
<reference evidence="7" key="1">
    <citation type="journal article" date="2019" name="Int. J. Syst. Evol. Microbiol.">
        <title>The Global Catalogue of Microorganisms (GCM) 10K type strain sequencing project: providing services to taxonomists for standard genome sequencing and annotation.</title>
        <authorList>
            <consortium name="The Broad Institute Genomics Platform"/>
            <consortium name="The Broad Institute Genome Sequencing Center for Infectious Disease"/>
            <person name="Wu L."/>
            <person name="Ma J."/>
        </authorList>
    </citation>
    <scope>NUCLEOTIDE SEQUENCE [LARGE SCALE GENOMIC DNA]</scope>
    <source>
        <strain evidence="7">CGMCC 1.14993</strain>
    </source>
</reference>
<feature type="domain" description="Cell envelope-related transcriptional attenuator" evidence="5">
    <location>
        <begin position="88"/>
        <end position="238"/>
    </location>
</feature>
<keyword evidence="4" id="KW-0472">Membrane</keyword>
<organism evidence="6 7">
    <name type="scientific">Gottfriedia solisilvae</name>
    <dbReference type="NCBI Taxonomy" id="1516104"/>
    <lineage>
        <taxon>Bacteria</taxon>
        <taxon>Bacillati</taxon>
        <taxon>Bacillota</taxon>
        <taxon>Bacilli</taxon>
        <taxon>Bacillales</taxon>
        <taxon>Bacillaceae</taxon>
        <taxon>Gottfriedia</taxon>
    </lineage>
</organism>
<name>A0A8J3ACR7_9BACI</name>
<evidence type="ECO:0000259" key="5">
    <source>
        <dbReference type="Pfam" id="PF03816"/>
    </source>
</evidence>
<dbReference type="EMBL" id="BMHB01000001">
    <property type="protein sequence ID" value="GGI10952.1"/>
    <property type="molecule type" value="Genomic_DNA"/>
</dbReference>
<dbReference type="OrthoDB" id="27330at2"/>
<keyword evidence="3" id="KW-0735">Signal-anchor</keyword>
<evidence type="ECO:0000256" key="1">
    <source>
        <dbReference type="ARBA" id="ARBA00006068"/>
    </source>
</evidence>
<dbReference type="Proteomes" id="UP000626244">
    <property type="component" value="Unassembled WGS sequence"/>
</dbReference>
<evidence type="ECO:0000313" key="7">
    <source>
        <dbReference type="Proteomes" id="UP000626244"/>
    </source>
</evidence>
<sequence length="332" mass="37769">MEISRKNIKKKKKYRKVLFFILSICLILLAVVGYKGYVTYTELNKITQGEEIKSIIRPEKVEVDVQEEPISILFLGLEDYVTKGVNGRTDAIILATYNPKDQTLKTLSVPRDTYVDIVNFNVTSKINGAYARGGIQTTVQTIENFLHVPIDYYVTVNFDGFKNIVDEVGGVTVDVPFDFWEHTDSVPREKVYFTKGMQHLNGQEALAYSRMRKRDINNDFGRQERQRQVLAAILNELKSPKSLLKTDTYAKEFSKNIRTNMGIGDAIKLYRSLPDDITAHIEPLSYTGKNELINGIWYYVADQSSVDDISSKFKNHLGITDNTVGKIIESAQ</sequence>
<dbReference type="RefSeq" id="WP_087998815.1">
    <property type="nucleotide sequence ID" value="NZ_BMHB01000001.1"/>
</dbReference>
<keyword evidence="7" id="KW-1185">Reference proteome</keyword>
<keyword evidence="4" id="KW-1133">Transmembrane helix</keyword>
<protein>
    <submittedName>
        <fullName evidence="6">Putative transcriptional regulator YvhJ</fullName>
    </submittedName>
</protein>
<dbReference type="Pfam" id="PF03816">
    <property type="entry name" value="LytR_cpsA_psr"/>
    <property type="match status" value="1"/>
</dbReference>